<reference evidence="12" key="1">
    <citation type="journal article" date="2014" name="PLoS Genet.">
        <title>Signature Gene Expression Reveals Novel Clues to the Molecular Mechanisms of Dimorphic Transition in Penicillium marneffei.</title>
        <authorList>
            <person name="Yang E."/>
            <person name="Wang G."/>
            <person name="Cai J."/>
            <person name="Woo P.C."/>
            <person name="Lau S.K."/>
            <person name="Yuen K.-Y."/>
            <person name="Chow W.-N."/>
            <person name="Lin X."/>
        </authorList>
    </citation>
    <scope>NUCLEOTIDE SEQUENCE [LARGE SCALE GENOMIC DNA]</scope>
    <source>
        <strain evidence="12">PM1</strain>
    </source>
</reference>
<keyword evidence="6 11" id="KW-1133">Transmembrane helix</keyword>
<proteinExistence type="predicted"/>
<dbReference type="eggNOG" id="ENOG502QQMU">
    <property type="taxonomic scope" value="Eukaryota"/>
</dbReference>
<accession>A0A093VTA5</accession>
<dbReference type="GO" id="GO:0030171">
    <property type="term" value="F:voltage-gated proton channel activity"/>
    <property type="evidence" value="ECO:0007669"/>
    <property type="project" value="InterPro"/>
</dbReference>
<evidence type="ECO:0000256" key="3">
    <source>
        <dbReference type="ARBA" id="ARBA00022475"/>
    </source>
</evidence>
<keyword evidence="5" id="KW-0851">Voltage-gated channel</keyword>
<dbReference type="EMBL" id="JPOX01000001">
    <property type="protein sequence ID" value="KFX53234.1"/>
    <property type="molecule type" value="Genomic_DNA"/>
</dbReference>
<evidence type="ECO:0000313" key="12">
    <source>
        <dbReference type="EMBL" id="KFX53234.1"/>
    </source>
</evidence>
<evidence type="ECO:0000256" key="9">
    <source>
        <dbReference type="ARBA" id="ARBA00023303"/>
    </source>
</evidence>
<protein>
    <submittedName>
        <fullName evidence="12">Voltage-gated hydrogen channel 1</fullName>
    </submittedName>
</protein>
<evidence type="ECO:0000256" key="5">
    <source>
        <dbReference type="ARBA" id="ARBA00022882"/>
    </source>
</evidence>
<feature type="region of interest" description="Disordered" evidence="10">
    <location>
        <begin position="283"/>
        <end position="309"/>
    </location>
</feature>
<dbReference type="Gene3D" id="1.20.120.350">
    <property type="entry name" value="Voltage-gated potassium channels. Chain C"/>
    <property type="match status" value="1"/>
</dbReference>
<evidence type="ECO:0000256" key="11">
    <source>
        <dbReference type="SAM" id="Phobius"/>
    </source>
</evidence>
<keyword evidence="7" id="KW-0406">Ion transport</keyword>
<dbReference type="PANTHER" id="PTHR46480">
    <property type="entry name" value="F20B24.22"/>
    <property type="match status" value="1"/>
</dbReference>
<dbReference type="InterPro" id="IPR031846">
    <property type="entry name" value="Hvcn1"/>
</dbReference>
<evidence type="ECO:0000256" key="4">
    <source>
        <dbReference type="ARBA" id="ARBA00022692"/>
    </source>
</evidence>
<comment type="caution">
    <text evidence="12">The sequence shown here is derived from an EMBL/GenBank/DDBJ whole genome shotgun (WGS) entry which is preliminary data.</text>
</comment>
<keyword evidence="9" id="KW-0407">Ion channel</keyword>
<feature type="transmembrane region" description="Helical" evidence="11">
    <location>
        <begin position="210"/>
        <end position="228"/>
    </location>
</feature>
<evidence type="ECO:0000256" key="6">
    <source>
        <dbReference type="ARBA" id="ARBA00022989"/>
    </source>
</evidence>
<evidence type="ECO:0000256" key="1">
    <source>
        <dbReference type="ARBA" id="ARBA00004651"/>
    </source>
</evidence>
<keyword evidence="3" id="KW-1003">Cell membrane</keyword>
<dbReference type="GO" id="GO:0005886">
    <property type="term" value="C:plasma membrane"/>
    <property type="evidence" value="ECO:0007669"/>
    <property type="project" value="UniProtKB-SubCell"/>
</dbReference>
<evidence type="ECO:0000256" key="7">
    <source>
        <dbReference type="ARBA" id="ARBA00023065"/>
    </source>
</evidence>
<evidence type="ECO:0000256" key="2">
    <source>
        <dbReference type="ARBA" id="ARBA00022448"/>
    </source>
</evidence>
<dbReference type="GO" id="GO:0034702">
    <property type="term" value="C:monoatomic ion channel complex"/>
    <property type="evidence" value="ECO:0007669"/>
    <property type="project" value="UniProtKB-KW"/>
</dbReference>
<feature type="transmembrane region" description="Helical" evidence="11">
    <location>
        <begin position="131"/>
        <end position="153"/>
    </location>
</feature>
<gene>
    <name evidence="12" type="ORF">GQ26_0010920</name>
</gene>
<dbReference type="InterPro" id="IPR027359">
    <property type="entry name" value="Volt_channel_dom_sf"/>
</dbReference>
<keyword evidence="8 11" id="KW-0472">Membrane</keyword>
<dbReference type="HOGENOM" id="CLU_931200_0_0_1"/>
<sequence>MASSTDASQPLLGDHTTDLQNQENPHSGGDSKKKAKHFPLSASVVSSRDPAGSHIIGSLASWSKHGAEGFGISRNNSFYHQHQHQHQQQQYSNEEHYDEYDYHNDYPYDPDRNTTWTVFRAKTRSFLMSKWGHYLVLLLVAVDVACSFANFLIELRVCELRERHQTPIDRRWSLAQETLGLLGLIFSCLFMLELIASVLSFGLSYFRLKFHTFDALVIVLAFVLDVSLRGIVEKLGSMVVVLRLWRVFMIIEEMSEVSADMMEKYEEELDDLKRENSKLKRKLKGYGSNNEEEDIEGHAGGDEEEEDIN</sequence>
<dbReference type="PANTHER" id="PTHR46480:SF1">
    <property type="entry name" value="VOLTAGE-GATED HYDROGEN CHANNEL 1"/>
    <property type="match status" value="1"/>
</dbReference>
<keyword evidence="4 11" id="KW-0812">Transmembrane</keyword>
<feature type="transmembrane region" description="Helical" evidence="11">
    <location>
        <begin position="179"/>
        <end position="204"/>
    </location>
</feature>
<name>A0A093VTA5_TALMA</name>
<evidence type="ECO:0000256" key="10">
    <source>
        <dbReference type="SAM" id="MobiDB-lite"/>
    </source>
</evidence>
<feature type="region of interest" description="Disordered" evidence="10">
    <location>
        <begin position="1"/>
        <end position="40"/>
    </location>
</feature>
<dbReference type="AlphaFoldDB" id="A0A093VTA5"/>
<organism evidence="12">
    <name type="scientific">Talaromyces marneffei PM1</name>
    <dbReference type="NCBI Taxonomy" id="1077442"/>
    <lineage>
        <taxon>Eukaryota</taxon>
        <taxon>Fungi</taxon>
        <taxon>Dikarya</taxon>
        <taxon>Ascomycota</taxon>
        <taxon>Pezizomycotina</taxon>
        <taxon>Eurotiomycetes</taxon>
        <taxon>Eurotiomycetidae</taxon>
        <taxon>Eurotiales</taxon>
        <taxon>Trichocomaceae</taxon>
        <taxon>Talaromyces</taxon>
        <taxon>Talaromyces sect. Talaromyces</taxon>
    </lineage>
</organism>
<keyword evidence="2" id="KW-0813">Transport</keyword>
<comment type="subcellular location">
    <subcellularLocation>
        <location evidence="1">Cell membrane</location>
        <topology evidence="1">Multi-pass membrane protein</topology>
    </subcellularLocation>
</comment>
<evidence type="ECO:0000256" key="8">
    <source>
        <dbReference type="ARBA" id="ARBA00023136"/>
    </source>
</evidence>